<organism evidence="1 2">
    <name type="scientific">Portunus trituberculatus</name>
    <name type="common">Swimming crab</name>
    <name type="synonym">Neptunus trituberculatus</name>
    <dbReference type="NCBI Taxonomy" id="210409"/>
    <lineage>
        <taxon>Eukaryota</taxon>
        <taxon>Metazoa</taxon>
        <taxon>Ecdysozoa</taxon>
        <taxon>Arthropoda</taxon>
        <taxon>Crustacea</taxon>
        <taxon>Multicrustacea</taxon>
        <taxon>Malacostraca</taxon>
        <taxon>Eumalacostraca</taxon>
        <taxon>Eucarida</taxon>
        <taxon>Decapoda</taxon>
        <taxon>Pleocyemata</taxon>
        <taxon>Brachyura</taxon>
        <taxon>Eubrachyura</taxon>
        <taxon>Portunoidea</taxon>
        <taxon>Portunidae</taxon>
        <taxon>Portuninae</taxon>
        <taxon>Portunus</taxon>
    </lineage>
</organism>
<sequence>MRFTTRRPKGLGRLGRVTYGCERESRIIDRQGHVAEEGIRNIICPRIRVLTLGQSGLQLRDREGDIIRISSSGRKLTLTPLKFTPRNSILWRWRAPGDAGSFREMLARCSANRSATVLGYATVCPANNKTGKEGARYFPAIGRTLLNTSVRKV</sequence>
<keyword evidence="2" id="KW-1185">Reference proteome</keyword>
<accession>A0A5B7G3V8</accession>
<evidence type="ECO:0000313" key="1">
    <source>
        <dbReference type="EMBL" id="MPC54810.1"/>
    </source>
</evidence>
<reference evidence="1 2" key="1">
    <citation type="submission" date="2019-05" db="EMBL/GenBank/DDBJ databases">
        <title>Another draft genome of Portunus trituberculatus and its Hox gene families provides insights of decapod evolution.</title>
        <authorList>
            <person name="Jeong J.-H."/>
            <person name="Song I."/>
            <person name="Kim S."/>
            <person name="Choi T."/>
            <person name="Kim D."/>
            <person name="Ryu S."/>
            <person name="Kim W."/>
        </authorList>
    </citation>
    <scope>NUCLEOTIDE SEQUENCE [LARGE SCALE GENOMIC DNA]</scope>
    <source>
        <tissue evidence="1">Muscle</tissue>
    </source>
</reference>
<comment type="caution">
    <text evidence="1">The sequence shown here is derived from an EMBL/GenBank/DDBJ whole genome shotgun (WGS) entry which is preliminary data.</text>
</comment>
<evidence type="ECO:0000313" key="2">
    <source>
        <dbReference type="Proteomes" id="UP000324222"/>
    </source>
</evidence>
<name>A0A5B7G3V8_PORTR</name>
<proteinExistence type="predicted"/>
<dbReference type="AlphaFoldDB" id="A0A5B7G3V8"/>
<protein>
    <submittedName>
        <fullName evidence="1">Uncharacterized protein</fullName>
    </submittedName>
</protein>
<gene>
    <name evidence="1" type="ORF">E2C01_048736</name>
</gene>
<dbReference type="EMBL" id="VSRR010012655">
    <property type="protein sequence ID" value="MPC54810.1"/>
    <property type="molecule type" value="Genomic_DNA"/>
</dbReference>
<dbReference type="Proteomes" id="UP000324222">
    <property type="component" value="Unassembled WGS sequence"/>
</dbReference>